<evidence type="ECO:0000256" key="3">
    <source>
        <dbReference type="ARBA" id="ARBA00023002"/>
    </source>
</evidence>
<evidence type="ECO:0000256" key="5">
    <source>
        <dbReference type="NCBIfam" id="TIGR03334"/>
    </source>
</evidence>
<dbReference type="InterPro" id="IPR017719">
    <property type="entry name" value="Indolepyruvate_Fd_OxRdtase_bsu"/>
</dbReference>
<evidence type="ECO:0000259" key="6">
    <source>
        <dbReference type="Pfam" id="PF01558"/>
    </source>
</evidence>
<dbReference type="Gene3D" id="3.40.920.10">
    <property type="entry name" value="Pyruvate-ferredoxin oxidoreductase, PFOR, domain III"/>
    <property type="match status" value="1"/>
</dbReference>
<dbReference type="InterPro" id="IPR019752">
    <property type="entry name" value="Pyrv/ketoisovalerate_OxRed_cat"/>
</dbReference>
<evidence type="ECO:0000256" key="4">
    <source>
        <dbReference type="ARBA" id="ARBA00048332"/>
    </source>
</evidence>
<keyword evidence="7" id="KW-0670">Pyruvate</keyword>
<comment type="catalytic activity">
    <reaction evidence="4">
        <text>indole-3-pyruvate + 2 oxidized [2Fe-2S]-[ferredoxin] + CoA = (indol-3-yl)acetyl-CoA + 2 reduced [2Fe-2S]-[ferredoxin] + CO2 + H(+)</text>
        <dbReference type="Rhea" id="RHEA:12645"/>
        <dbReference type="Rhea" id="RHEA-COMP:10000"/>
        <dbReference type="Rhea" id="RHEA-COMP:10001"/>
        <dbReference type="ChEBI" id="CHEBI:15378"/>
        <dbReference type="ChEBI" id="CHEBI:16526"/>
        <dbReference type="ChEBI" id="CHEBI:17640"/>
        <dbReference type="ChEBI" id="CHEBI:33737"/>
        <dbReference type="ChEBI" id="CHEBI:33738"/>
        <dbReference type="ChEBI" id="CHEBI:57271"/>
        <dbReference type="ChEBI" id="CHEBI:57287"/>
        <dbReference type="EC" id="1.2.7.8"/>
    </reaction>
</comment>
<dbReference type="Pfam" id="PF01558">
    <property type="entry name" value="POR"/>
    <property type="match status" value="1"/>
</dbReference>
<evidence type="ECO:0000256" key="2">
    <source>
        <dbReference type="ARBA" id="ARBA00011238"/>
    </source>
</evidence>
<dbReference type="InterPro" id="IPR002869">
    <property type="entry name" value="Pyrv_flavodox_OxRed_cen"/>
</dbReference>
<dbReference type="GO" id="GO:0043805">
    <property type="term" value="F:indolepyruvate ferredoxin oxidoreductase activity"/>
    <property type="evidence" value="ECO:0007669"/>
    <property type="project" value="UniProtKB-EC"/>
</dbReference>
<dbReference type="NCBIfam" id="TIGR03334">
    <property type="entry name" value="IOR_beta"/>
    <property type="match status" value="1"/>
</dbReference>
<evidence type="ECO:0000313" key="7">
    <source>
        <dbReference type="EMBL" id="SEL11975.1"/>
    </source>
</evidence>
<accession>A0A1H7MMS1</accession>
<dbReference type="STRING" id="190974.SAMN05216439_0017"/>
<feature type="domain" description="Pyruvate/ketoisovalerate oxidoreductase catalytic" evidence="6">
    <location>
        <begin position="34"/>
        <end position="211"/>
    </location>
</feature>
<proteinExistence type="predicted"/>
<dbReference type="AlphaFoldDB" id="A0A1H7MMS1"/>
<dbReference type="NCBIfam" id="NF005323">
    <property type="entry name" value="PRK06853.1-3"/>
    <property type="match status" value="1"/>
</dbReference>
<evidence type="ECO:0000256" key="1">
    <source>
        <dbReference type="ARBA" id="ARBA00002995"/>
    </source>
</evidence>
<gene>
    <name evidence="7" type="ORF">SAMN05216439_0017</name>
</gene>
<evidence type="ECO:0000313" key="8">
    <source>
        <dbReference type="Proteomes" id="UP000199506"/>
    </source>
</evidence>
<sequence length="215" mass="23631">MDVQHVFRYVNMVPWKMVGEKMDNHYNIYICGVGGQGIIKTSTIIGEAAMNQGLDVVMSEIHGMSQRGGSVSTELKIGGYNSSIIPKQGADMLLSFEPVETIRGLDKVNSETKIVYNTHPIIPSSTDKQYPNVDSITKTLKENFKYVLPIDGTQLAMDAGSVLALNMVLLGAVTADDKFPLTKESVIEAMKNNLKPKFHEMNLKAIESGYNSIKS</sequence>
<reference evidence="7 8" key="1">
    <citation type="submission" date="2016-10" db="EMBL/GenBank/DDBJ databases">
        <authorList>
            <person name="de Groot N.N."/>
        </authorList>
    </citation>
    <scope>NUCLEOTIDE SEQUENCE [LARGE SCALE GENOMIC DNA]</scope>
    <source>
        <strain evidence="7 8">DSM 11978</strain>
    </source>
</reference>
<name>A0A1H7MMS1_9EURY</name>
<keyword evidence="3" id="KW-0560">Oxidoreductase</keyword>
<dbReference type="PANTHER" id="PTHR43854:SF1">
    <property type="entry name" value="INDOLEPYRUVATE OXIDOREDUCTASE SUBUNIT IORB"/>
    <property type="match status" value="1"/>
</dbReference>
<dbReference type="InterPro" id="IPR052198">
    <property type="entry name" value="IorB_Oxidoreductase"/>
</dbReference>
<comment type="subunit">
    <text evidence="2">Heterodimer of the IorA and IorB subunits.</text>
</comment>
<protein>
    <recommendedName>
        <fullName evidence="5">Indolepyruvate ferredoxin oxidoreductase subunit beta</fullName>
        <ecNumber evidence="5">1.2.7.8</ecNumber>
    </recommendedName>
</protein>
<organism evidence="7 8">
    <name type="scientific">Methanobrevibacter gottschalkii</name>
    <dbReference type="NCBI Taxonomy" id="190974"/>
    <lineage>
        <taxon>Archaea</taxon>
        <taxon>Methanobacteriati</taxon>
        <taxon>Methanobacteriota</taxon>
        <taxon>Methanomada group</taxon>
        <taxon>Methanobacteria</taxon>
        <taxon>Methanobacteriales</taxon>
        <taxon>Methanobacteriaceae</taxon>
        <taxon>Methanobrevibacter</taxon>
    </lineage>
</organism>
<dbReference type="SUPFAM" id="SSF53323">
    <property type="entry name" value="Pyruvate-ferredoxin oxidoreductase, PFOR, domain III"/>
    <property type="match status" value="1"/>
</dbReference>
<dbReference type="EMBL" id="FOAK01000010">
    <property type="protein sequence ID" value="SEL11975.1"/>
    <property type="molecule type" value="Genomic_DNA"/>
</dbReference>
<comment type="function">
    <text evidence="1">Catalyzes the ferredoxin-dependent oxidative decarboxylation of arylpyruvates.</text>
</comment>
<dbReference type="Proteomes" id="UP000199506">
    <property type="component" value="Unassembled WGS sequence"/>
</dbReference>
<dbReference type="EC" id="1.2.7.8" evidence="5"/>
<dbReference type="PANTHER" id="PTHR43854">
    <property type="entry name" value="INDOLEPYRUVATE OXIDOREDUCTASE SUBUNIT IORB"/>
    <property type="match status" value="1"/>
</dbReference>